<name>A0A939D865_CLOAM</name>
<dbReference type="Gene3D" id="3.30.479.10">
    <property type="entry name" value="6-pyruvoyl tetrahydropterin synthase/QueD"/>
    <property type="match status" value="1"/>
</dbReference>
<dbReference type="NCBIfam" id="TIGR03367">
    <property type="entry name" value="queuosine_QueD"/>
    <property type="match status" value="1"/>
</dbReference>
<dbReference type="AlphaFoldDB" id="A0A939D865"/>
<comment type="pathway">
    <text evidence="1 5">Purine metabolism; 7-cyano-7-deazaguanine biosynthesis.</text>
</comment>
<keyword evidence="5" id="KW-0456">Lyase</keyword>
<evidence type="ECO:0000256" key="3">
    <source>
        <dbReference type="ARBA" id="ARBA00018141"/>
    </source>
</evidence>
<keyword evidence="5 7" id="KW-0862">Zinc</keyword>
<dbReference type="EMBL" id="JAFJZZ010000001">
    <property type="protein sequence ID" value="MBN7772921.1"/>
    <property type="molecule type" value="Genomic_DNA"/>
</dbReference>
<dbReference type="Pfam" id="PF01242">
    <property type="entry name" value="PTPS"/>
    <property type="match status" value="1"/>
</dbReference>
<dbReference type="InterPro" id="IPR038418">
    <property type="entry name" value="6-PTP_synth/QueD_sf"/>
</dbReference>
<evidence type="ECO:0000256" key="1">
    <source>
        <dbReference type="ARBA" id="ARBA00005061"/>
    </source>
</evidence>
<evidence type="ECO:0000313" key="8">
    <source>
        <dbReference type="EMBL" id="MBN7772921.1"/>
    </source>
</evidence>
<comment type="cofactor">
    <cofactor evidence="5 7">
        <name>Zn(2+)</name>
        <dbReference type="ChEBI" id="CHEBI:29105"/>
    </cofactor>
    <text evidence="5 7">Binds 1 zinc ion per subunit.</text>
</comment>
<sequence>MYILKTEHSFDSAHFLAGYKGNCSNIHGHRWRVVIEVESPTLQTNHQLNGMVVDFGELKQEIKAEVDLLDHAFIIEKGTLKSKTIEALTEEGFQIIVMEFRPTAENFAKYFYDRMKERGYQVKSATVYETPNNCASYEEH</sequence>
<feature type="binding site" evidence="7">
    <location>
        <position position="14"/>
    </location>
    <ligand>
        <name>Zn(2+)</name>
        <dbReference type="ChEBI" id="CHEBI:29105"/>
    </ligand>
</feature>
<dbReference type="GO" id="GO:0008616">
    <property type="term" value="P:tRNA queuosine(34) biosynthetic process"/>
    <property type="evidence" value="ECO:0007669"/>
    <property type="project" value="UniProtKB-KW"/>
</dbReference>
<dbReference type="PANTHER" id="PTHR12589">
    <property type="entry name" value="PYRUVOYL TETRAHYDROBIOPTERIN SYNTHASE"/>
    <property type="match status" value="1"/>
</dbReference>
<evidence type="ECO:0000256" key="5">
    <source>
        <dbReference type="PIRNR" id="PIRNR006113"/>
    </source>
</evidence>
<comment type="caution">
    <text evidence="8">The sequence shown here is derived from an EMBL/GenBank/DDBJ whole genome shotgun (WGS) entry which is preliminary data.</text>
</comment>
<keyword evidence="5 7" id="KW-0479">Metal-binding</keyword>
<organism evidence="8 9">
    <name type="scientific">Clostridium aminobutyricum</name>
    <dbReference type="NCBI Taxonomy" id="33953"/>
    <lineage>
        <taxon>Bacteria</taxon>
        <taxon>Bacillati</taxon>
        <taxon>Bacillota</taxon>
        <taxon>Clostridia</taxon>
        <taxon>Eubacteriales</taxon>
        <taxon>Clostridiaceae</taxon>
        <taxon>Clostridium</taxon>
    </lineage>
</organism>
<proteinExistence type="inferred from homology"/>
<dbReference type="RefSeq" id="WP_206581686.1">
    <property type="nucleotide sequence ID" value="NZ_JAFJZZ010000001.1"/>
</dbReference>
<evidence type="ECO:0000256" key="4">
    <source>
        <dbReference type="ARBA" id="ARBA00048807"/>
    </source>
</evidence>
<feature type="active site" description="Charge relay system" evidence="6">
    <location>
        <position position="71"/>
    </location>
</feature>
<feature type="binding site" evidence="7">
    <location>
        <position position="27"/>
    </location>
    <ligand>
        <name>Zn(2+)</name>
        <dbReference type="ChEBI" id="CHEBI:29105"/>
    </ligand>
</feature>
<dbReference type="GO" id="GO:0070497">
    <property type="term" value="F:6-carboxytetrahydropterin synthase activity"/>
    <property type="evidence" value="ECO:0007669"/>
    <property type="project" value="UniProtKB-EC"/>
</dbReference>
<keyword evidence="5" id="KW-0671">Queuosine biosynthesis</keyword>
<feature type="active site" description="Charge relay system" evidence="6">
    <location>
        <position position="129"/>
    </location>
</feature>
<reference evidence="8" key="1">
    <citation type="submission" date="2021-02" db="EMBL/GenBank/DDBJ databases">
        <title>Abyssanaerobacter marinus gen.nov., sp., nov, anaerobic bacterium isolated from the Onnuri vent field of Indian Ocean and suggestion of Mogibacteriaceae fam. nov., and proposal of reclassification of ambiguous this family's genus member.</title>
        <authorList>
            <person name="Kim Y.J."/>
            <person name="Yang J.-A."/>
        </authorList>
    </citation>
    <scope>NUCLEOTIDE SEQUENCE</scope>
    <source>
        <strain evidence="8">DSM 2634</strain>
    </source>
</reference>
<evidence type="ECO:0000256" key="6">
    <source>
        <dbReference type="PIRSR" id="PIRSR006113-1"/>
    </source>
</evidence>
<dbReference type="PIRSF" id="PIRSF006113">
    <property type="entry name" value="PTP_synth"/>
    <property type="match status" value="1"/>
</dbReference>
<evidence type="ECO:0000256" key="2">
    <source>
        <dbReference type="ARBA" id="ARBA00008900"/>
    </source>
</evidence>
<comment type="similarity">
    <text evidence="2 5">Belongs to the PTPS family. QueD subfamily.</text>
</comment>
<accession>A0A939D865</accession>
<feature type="binding site" evidence="7">
    <location>
        <position position="29"/>
    </location>
    <ligand>
        <name>Zn(2+)</name>
        <dbReference type="ChEBI" id="CHEBI:29105"/>
    </ligand>
</feature>
<dbReference type="InterPro" id="IPR007115">
    <property type="entry name" value="6-PTP_synth/QueD"/>
</dbReference>
<dbReference type="GO" id="GO:0046872">
    <property type="term" value="F:metal ion binding"/>
    <property type="evidence" value="ECO:0007669"/>
    <property type="project" value="UniProtKB-KW"/>
</dbReference>
<evidence type="ECO:0000256" key="7">
    <source>
        <dbReference type="PIRSR" id="PIRSR006113-2"/>
    </source>
</evidence>
<feature type="active site" description="Proton acceptor" evidence="6">
    <location>
        <position position="23"/>
    </location>
</feature>
<evidence type="ECO:0000313" key="9">
    <source>
        <dbReference type="Proteomes" id="UP000664545"/>
    </source>
</evidence>
<gene>
    <name evidence="8" type="primary">queD</name>
    <name evidence="8" type="ORF">JYB65_06045</name>
</gene>
<keyword evidence="9" id="KW-1185">Reference proteome</keyword>
<comment type="catalytic activity">
    <reaction evidence="4 5">
        <text>7,8-dihydroneopterin 3'-triphosphate + H2O = 6-carboxy-5,6,7,8-tetrahydropterin + triphosphate + acetaldehyde + 2 H(+)</text>
        <dbReference type="Rhea" id="RHEA:27966"/>
        <dbReference type="ChEBI" id="CHEBI:15343"/>
        <dbReference type="ChEBI" id="CHEBI:15377"/>
        <dbReference type="ChEBI" id="CHEBI:15378"/>
        <dbReference type="ChEBI" id="CHEBI:18036"/>
        <dbReference type="ChEBI" id="CHEBI:58462"/>
        <dbReference type="ChEBI" id="CHEBI:61032"/>
        <dbReference type="EC" id="4.1.2.50"/>
    </reaction>
</comment>
<dbReference type="EC" id="4.-.-.-" evidence="5"/>
<dbReference type="Proteomes" id="UP000664545">
    <property type="component" value="Unassembled WGS sequence"/>
</dbReference>
<protein>
    <recommendedName>
        <fullName evidence="3 5">6-carboxy-5,6,7,8-tetrahydropterin synthase</fullName>
        <ecNumber evidence="5">4.-.-.-</ecNumber>
    </recommendedName>
</protein>
<dbReference type="SUPFAM" id="SSF55620">
    <property type="entry name" value="Tetrahydrobiopterin biosynthesis enzymes-like"/>
    <property type="match status" value="1"/>
</dbReference>
<dbReference type="PANTHER" id="PTHR12589:SF8">
    <property type="entry name" value="6-CARBOXY-5,6,7,8-TETRAHYDROPTERIN SYNTHASE"/>
    <property type="match status" value="1"/>
</dbReference>